<dbReference type="InterPro" id="IPR041633">
    <property type="entry name" value="Polbeta"/>
</dbReference>
<dbReference type="InterPro" id="IPR043519">
    <property type="entry name" value="NT_sf"/>
</dbReference>
<feature type="domain" description="Polymerase beta nucleotidyltransferase" evidence="1">
    <location>
        <begin position="23"/>
        <end position="111"/>
    </location>
</feature>
<dbReference type="Gene3D" id="3.30.460.10">
    <property type="entry name" value="Beta Polymerase, domain 2"/>
    <property type="match status" value="1"/>
</dbReference>
<organism evidence="2 3">
    <name type="scientific">Clostridium botulinum</name>
    <dbReference type="NCBI Taxonomy" id="1491"/>
    <lineage>
        <taxon>Bacteria</taxon>
        <taxon>Bacillati</taxon>
        <taxon>Bacillota</taxon>
        <taxon>Clostridia</taxon>
        <taxon>Eubacteriales</taxon>
        <taxon>Clostridiaceae</taxon>
        <taxon>Clostridium</taxon>
    </lineage>
</organism>
<dbReference type="EMBL" id="SGJP01000022">
    <property type="protein sequence ID" value="NFA60933.1"/>
    <property type="molecule type" value="Genomic_DNA"/>
</dbReference>
<evidence type="ECO:0000259" key="1">
    <source>
        <dbReference type="Pfam" id="PF18765"/>
    </source>
</evidence>
<accession>A0A6M0T0N7</accession>
<reference evidence="2 3" key="1">
    <citation type="submission" date="2019-02" db="EMBL/GenBank/DDBJ databases">
        <title>Genome sequencing of Clostridium botulinum clinical isolates.</title>
        <authorList>
            <person name="Brunt J."/>
            <person name="Van Vliet A.H.M."/>
            <person name="Stringer S.C."/>
            <person name="Grant K.A."/>
            <person name="Carter A.C."/>
            <person name="Peck M.W."/>
        </authorList>
    </citation>
    <scope>NUCLEOTIDE SEQUENCE [LARGE SCALE GENOMIC DNA]</scope>
    <source>
        <strain evidence="2 3">R1125/03</strain>
    </source>
</reference>
<dbReference type="Pfam" id="PF18765">
    <property type="entry name" value="Polbeta"/>
    <property type="match status" value="1"/>
</dbReference>
<keyword evidence="2" id="KW-0808">Transferase</keyword>
<comment type="caution">
    <text evidence="2">The sequence shown here is derived from an EMBL/GenBank/DDBJ whole genome shotgun (WGS) entry which is preliminary data.</text>
</comment>
<name>A0A6M0T0N7_CLOBO</name>
<dbReference type="SUPFAM" id="SSF81301">
    <property type="entry name" value="Nucleotidyltransferase"/>
    <property type="match status" value="1"/>
</dbReference>
<dbReference type="GO" id="GO:0016740">
    <property type="term" value="F:transferase activity"/>
    <property type="evidence" value="ECO:0007669"/>
    <property type="project" value="UniProtKB-KW"/>
</dbReference>
<dbReference type="Proteomes" id="UP000473089">
    <property type="component" value="Unassembled WGS sequence"/>
</dbReference>
<gene>
    <name evidence="2" type="ORF">EXM42_11170</name>
</gene>
<proteinExistence type="predicted"/>
<evidence type="ECO:0000313" key="2">
    <source>
        <dbReference type="EMBL" id="NFA60933.1"/>
    </source>
</evidence>
<sequence>MFLGVNLMKDHNEMGINLQVFDEIKNSILKNPKINKAVIFGSRARGDYKKTSDIDICIYGKDIQNMDINLLEDSLNEINTPLDFDIVYFDKISKEALKINIEKDGILIYVKK</sequence>
<protein>
    <submittedName>
        <fullName evidence="2">Nucleotidyltransferase domain-containing protein</fullName>
    </submittedName>
</protein>
<evidence type="ECO:0000313" key="3">
    <source>
        <dbReference type="Proteomes" id="UP000473089"/>
    </source>
</evidence>
<dbReference type="AlphaFoldDB" id="A0A6M0T0N7"/>
<dbReference type="CDD" id="cd05403">
    <property type="entry name" value="NT_KNTase_like"/>
    <property type="match status" value="1"/>
</dbReference>
<dbReference type="PANTHER" id="PTHR43449">
    <property type="entry name" value="NUCLEOTIDYLTRANSFERASE"/>
    <property type="match status" value="1"/>
</dbReference>
<dbReference type="PANTHER" id="PTHR43449:SF3">
    <property type="entry name" value="POLYMERASE NUCLEOTIDYL TRANSFERASE DOMAIN-CONTAINING PROTEIN"/>
    <property type="match status" value="1"/>
</dbReference>